<evidence type="ECO:0000313" key="2">
    <source>
        <dbReference type="Proteomes" id="UP000077115"/>
    </source>
</evidence>
<reference evidence="1 2" key="1">
    <citation type="submission" date="2006-10" db="EMBL/GenBank/DDBJ databases">
        <title>The Genome Sequence of Batrachochytrium dendrobatidis JEL423.</title>
        <authorList>
            <consortium name="The Broad Institute Genome Sequencing Platform"/>
            <person name="Birren B."/>
            <person name="Lander E."/>
            <person name="Galagan J."/>
            <person name="Cuomo C."/>
            <person name="Devon K."/>
            <person name="Jaffe D."/>
            <person name="Butler J."/>
            <person name="Alvarez P."/>
            <person name="Gnerre S."/>
            <person name="Grabherr M."/>
            <person name="Kleber M."/>
            <person name="Mauceli E."/>
            <person name="Brockman W."/>
            <person name="Young S."/>
            <person name="LaButti K."/>
            <person name="Sykes S."/>
            <person name="DeCaprio D."/>
            <person name="Crawford M."/>
            <person name="Koehrsen M."/>
            <person name="Engels R."/>
            <person name="Montgomery P."/>
            <person name="Pearson M."/>
            <person name="Howarth C."/>
            <person name="Larson L."/>
            <person name="White J."/>
            <person name="O'Leary S."/>
            <person name="Kodira C."/>
            <person name="Zeng Q."/>
            <person name="Yandava C."/>
            <person name="Alvarado L."/>
            <person name="Longcore J."/>
            <person name="James T."/>
        </authorList>
    </citation>
    <scope>NUCLEOTIDE SEQUENCE [LARGE SCALE GENOMIC DNA]</scope>
    <source>
        <strain evidence="1 2">JEL423</strain>
    </source>
</reference>
<sequence length="401" mass="46096">MVAERSLTSLRLPFLSMPSTPLPMPSSWYFMRFFQILVMVSCRIESLKFEQFLSLLKTHTEQTLHVFDEYFISLEPDLLDAFQSLQSEMCLKHELRDGMIRLCESFSVQSQVYDILRNADPNPDVLFQEYLDCLDLGSINGHHGNIIQNIWEWFDRKLSPRDVQCLRVVFAEAEVSQEFGIDQDVMAKARHLISNDAIYLGILSTLTQHNTRNIPWSETVGTIQHLVDGHSMGLWESLENLFDEWRGVPLSLLRMCTMMLLDLLSYTQELLTSHLQMHPFTFEIVGQQGDGDRTEEPDPLAIPPIGDGEYIHQVEEGFNEQDTRDGFVSEGSFGTDSDIDNTGRDSNREYDIDGCVSYVGEDLGQYRDQDISSMYKYRDTDGVAMNEILEESYCWEDPAGR</sequence>
<gene>
    <name evidence="1" type="ORF">BDEG_24794</name>
</gene>
<name>A0A177WM03_BATDL</name>
<protein>
    <submittedName>
        <fullName evidence="1">Uncharacterized protein</fullName>
    </submittedName>
</protein>
<dbReference type="Proteomes" id="UP000077115">
    <property type="component" value="Unassembled WGS sequence"/>
</dbReference>
<dbReference type="OrthoDB" id="2156793at2759"/>
<dbReference type="VEuPathDB" id="FungiDB:BDEG_24794"/>
<evidence type="ECO:0000313" key="1">
    <source>
        <dbReference type="EMBL" id="OAJ41149.1"/>
    </source>
</evidence>
<proteinExistence type="predicted"/>
<organism evidence="1 2">
    <name type="scientific">Batrachochytrium dendrobatidis (strain JEL423)</name>
    <dbReference type="NCBI Taxonomy" id="403673"/>
    <lineage>
        <taxon>Eukaryota</taxon>
        <taxon>Fungi</taxon>
        <taxon>Fungi incertae sedis</taxon>
        <taxon>Chytridiomycota</taxon>
        <taxon>Chytridiomycota incertae sedis</taxon>
        <taxon>Chytridiomycetes</taxon>
        <taxon>Rhizophydiales</taxon>
        <taxon>Rhizophydiales incertae sedis</taxon>
        <taxon>Batrachochytrium</taxon>
    </lineage>
</organism>
<dbReference type="AlphaFoldDB" id="A0A177WM03"/>
<reference evidence="1 2" key="2">
    <citation type="submission" date="2016-05" db="EMBL/GenBank/DDBJ databases">
        <title>Lineage-specific infection strategies underlie the spectrum of fungal disease in amphibians.</title>
        <authorList>
            <person name="Cuomo C.A."/>
            <person name="Farrer R.A."/>
            <person name="James T."/>
            <person name="Longcore J."/>
            <person name="Birren B."/>
        </authorList>
    </citation>
    <scope>NUCLEOTIDE SEQUENCE [LARGE SCALE GENOMIC DNA]</scope>
    <source>
        <strain evidence="1 2">JEL423</strain>
    </source>
</reference>
<accession>A0A177WM03</accession>
<dbReference type="EMBL" id="DS022305">
    <property type="protein sequence ID" value="OAJ41149.1"/>
    <property type="molecule type" value="Genomic_DNA"/>
</dbReference>